<evidence type="ECO:0000256" key="1">
    <source>
        <dbReference type="SAM" id="Phobius"/>
    </source>
</evidence>
<keyword evidence="1" id="KW-0472">Membrane</keyword>
<feature type="transmembrane region" description="Helical" evidence="1">
    <location>
        <begin position="158"/>
        <end position="179"/>
    </location>
</feature>
<reference evidence="2" key="1">
    <citation type="submission" date="2024-05" db="EMBL/GenBank/DDBJ databases">
        <authorList>
            <person name="Jung D.-H."/>
        </authorList>
    </citation>
    <scope>NUCLEOTIDE SEQUENCE</scope>
    <source>
        <strain evidence="2">JA-25</strain>
    </source>
</reference>
<comment type="caution">
    <text evidence="2">The sequence shown here is derived from an EMBL/GenBank/DDBJ whole genome shotgun (WGS) entry which is preliminary data.</text>
</comment>
<gene>
    <name evidence="2" type="ORF">F7231_08775</name>
</gene>
<accession>A0ABX0QGC1</accession>
<feature type="transmembrane region" description="Helical" evidence="1">
    <location>
        <begin position="249"/>
        <end position="267"/>
    </location>
</feature>
<keyword evidence="1" id="KW-1133">Transmembrane helix</keyword>
<feature type="transmembrane region" description="Helical" evidence="1">
    <location>
        <begin position="307"/>
        <end position="327"/>
    </location>
</feature>
<dbReference type="RefSeq" id="WP_166691652.1">
    <property type="nucleotide sequence ID" value="NZ_WAEL01000003.1"/>
</dbReference>
<keyword evidence="1" id="KW-0812">Transmembrane</keyword>
<keyword evidence="3" id="KW-1185">Reference proteome</keyword>
<dbReference type="EMBL" id="WAEL01000003">
    <property type="protein sequence ID" value="NID10266.1"/>
    <property type="molecule type" value="Genomic_DNA"/>
</dbReference>
<evidence type="ECO:0008006" key="4">
    <source>
        <dbReference type="Google" id="ProtNLM"/>
    </source>
</evidence>
<evidence type="ECO:0000313" key="3">
    <source>
        <dbReference type="Proteomes" id="UP000606008"/>
    </source>
</evidence>
<feature type="transmembrane region" description="Helical" evidence="1">
    <location>
        <begin position="87"/>
        <end position="104"/>
    </location>
</feature>
<feature type="transmembrane region" description="Helical" evidence="1">
    <location>
        <begin position="39"/>
        <end position="67"/>
    </location>
</feature>
<feature type="transmembrane region" description="Helical" evidence="1">
    <location>
        <begin position="191"/>
        <end position="210"/>
    </location>
</feature>
<name>A0ABX0QGC1_9BACT</name>
<feature type="transmembrane region" description="Helical" evidence="1">
    <location>
        <begin position="124"/>
        <end position="146"/>
    </location>
</feature>
<sequence>MHRKLSIEYIKAILVITMVLTHSFTFVGTLTPGELDSQLYYFLSVLGKLTIFSGFIFCFGYASYHAYLAKSYETVKPNLIRTAKNQLIGYYLSALLAVVLLPIPGRTGQKVALSDVWDVLRLQYVAPFSEFLLTYFLISVINLLFFRYISAAAQSSKTLIILGSLSVASTLLIPYDLFIDNPLGLLIGSRNYASFPLVQYLCFYVAGIYFARFNVTWRWPIAVVSMLGTSAFLLYYNYTGELPARFPPATVWICGSWGILYGLYLLVSRLVDRGFRSALLLTVGSNTLLFLILSNSFLFAINGRFKTTPFGALLVGVLILTACGYIVRITRKQAPQGAVVAERAVQSRTPVTS</sequence>
<evidence type="ECO:0000313" key="2">
    <source>
        <dbReference type="EMBL" id="NID10266.1"/>
    </source>
</evidence>
<dbReference type="Proteomes" id="UP000606008">
    <property type="component" value="Unassembled WGS sequence"/>
</dbReference>
<proteinExistence type="predicted"/>
<feature type="transmembrane region" description="Helical" evidence="1">
    <location>
        <begin position="279"/>
        <end position="301"/>
    </location>
</feature>
<protein>
    <recommendedName>
        <fullName evidence="4">Acyltransferase</fullName>
    </recommendedName>
</protein>
<feature type="transmembrane region" description="Helical" evidence="1">
    <location>
        <begin position="12"/>
        <end position="33"/>
    </location>
</feature>
<feature type="transmembrane region" description="Helical" evidence="1">
    <location>
        <begin position="217"/>
        <end position="237"/>
    </location>
</feature>
<organism evidence="2 3">
    <name type="scientific">Fibrivirga algicola</name>
    <dbReference type="NCBI Taxonomy" id="2950420"/>
    <lineage>
        <taxon>Bacteria</taxon>
        <taxon>Pseudomonadati</taxon>
        <taxon>Bacteroidota</taxon>
        <taxon>Cytophagia</taxon>
        <taxon>Cytophagales</taxon>
        <taxon>Spirosomataceae</taxon>
        <taxon>Fibrivirga</taxon>
    </lineage>
</organism>